<evidence type="ECO:0000256" key="3">
    <source>
        <dbReference type="PIRSR" id="PIRSR036979-1"/>
    </source>
</evidence>
<evidence type="ECO:0000313" key="5">
    <source>
        <dbReference type="EMBL" id="RVU36718.1"/>
    </source>
</evidence>
<keyword evidence="3" id="KW-0464">Manganese</keyword>
<dbReference type="RefSeq" id="WP_127766194.1">
    <property type="nucleotide sequence ID" value="NZ_SADE01000002.1"/>
</dbReference>
<organism evidence="5 6">
    <name type="scientific">Hwanghaeella grinnelliae</name>
    <dbReference type="NCBI Taxonomy" id="2500179"/>
    <lineage>
        <taxon>Bacteria</taxon>
        <taxon>Pseudomonadati</taxon>
        <taxon>Pseudomonadota</taxon>
        <taxon>Alphaproteobacteria</taxon>
        <taxon>Rhodospirillales</taxon>
        <taxon>Rhodospirillaceae</taxon>
        <taxon>Hwanghaeella</taxon>
    </lineage>
</organism>
<protein>
    <submittedName>
        <fullName evidence="5">Agmatinase</fullName>
    </submittedName>
</protein>
<dbReference type="PANTHER" id="PTHR11358">
    <property type="entry name" value="ARGINASE/AGMATINASE"/>
    <property type="match status" value="1"/>
</dbReference>
<feature type="binding site" evidence="3">
    <location>
        <position position="159"/>
    </location>
    <ligand>
        <name>Mn(2+)</name>
        <dbReference type="ChEBI" id="CHEBI:29035"/>
        <label>1</label>
    </ligand>
</feature>
<evidence type="ECO:0000256" key="2">
    <source>
        <dbReference type="ARBA" id="ARBA00022801"/>
    </source>
</evidence>
<dbReference type="PANTHER" id="PTHR11358:SF26">
    <property type="entry name" value="GUANIDINO ACID HYDROLASE, MITOCHONDRIAL"/>
    <property type="match status" value="1"/>
</dbReference>
<feature type="binding site" evidence="3">
    <location>
        <position position="255"/>
    </location>
    <ligand>
        <name>Mn(2+)</name>
        <dbReference type="ChEBI" id="CHEBI:29035"/>
        <label>1</label>
    </ligand>
</feature>
<accession>A0A3S2W549</accession>
<dbReference type="Gene3D" id="3.40.800.10">
    <property type="entry name" value="Ureohydrolase domain"/>
    <property type="match status" value="1"/>
</dbReference>
<dbReference type="PROSITE" id="PS51409">
    <property type="entry name" value="ARGINASE_2"/>
    <property type="match status" value="1"/>
</dbReference>
<keyword evidence="2" id="KW-0378">Hydrolase</keyword>
<comment type="caution">
    <text evidence="5">The sequence shown here is derived from an EMBL/GenBank/DDBJ whole genome shotgun (WGS) entry which is preliminary data.</text>
</comment>
<dbReference type="PIRSF" id="PIRSF036979">
    <property type="entry name" value="Arginase"/>
    <property type="match status" value="1"/>
</dbReference>
<evidence type="ECO:0000313" key="6">
    <source>
        <dbReference type="Proteomes" id="UP000287447"/>
    </source>
</evidence>
<evidence type="ECO:0000256" key="4">
    <source>
        <dbReference type="PROSITE-ProRule" id="PRU00742"/>
    </source>
</evidence>
<dbReference type="InterPro" id="IPR023696">
    <property type="entry name" value="Ureohydrolase_dom_sf"/>
</dbReference>
<feature type="binding site" evidence="3">
    <location>
        <position position="257"/>
    </location>
    <ligand>
        <name>Mn(2+)</name>
        <dbReference type="ChEBI" id="CHEBI:29035"/>
        <label>1</label>
    </ligand>
</feature>
<keyword evidence="1 3" id="KW-0479">Metal-binding</keyword>
<dbReference type="InterPro" id="IPR006035">
    <property type="entry name" value="Ureohydrolase"/>
</dbReference>
<dbReference type="EMBL" id="SADE01000002">
    <property type="protein sequence ID" value="RVU36718.1"/>
    <property type="molecule type" value="Genomic_DNA"/>
</dbReference>
<dbReference type="OrthoDB" id="9788689at2"/>
<gene>
    <name evidence="5" type="ORF">EOI86_16240</name>
</gene>
<proteinExistence type="inferred from homology"/>
<feature type="binding site" evidence="3">
    <location>
        <position position="128"/>
    </location>
    <ligand>
        <name>Mn(2+)</name>
        <dbReference type="ChEBI" id="CHEBI:29035"/>
        <label>1</label>
    </ligand>
</feature>
<comment type="cofactor">
    <cofactor evidence="3">
        <name>Mn(2+)</name>
        <dbReference type="ChEBI" id="CHEBI:29035"/>
    </cofactor>
    <text evidence="3">Binds 2 manganese ions per subunit.</text>
</comment>
<feature type="binding site" evidence="3">
    <location>
        <position position="157"/>
    </location>
    <ligand>
        <name>Mn(2+)</name>
        <dbReference type="ChEBI" id="CHEBI:29035"/>
        <label>1</label>
    </ligand>
</feature>
<name>A0A3S2W549_9PROT</name>
<dbReference type="GO" id="GO:0033389">
    <property type="term" value="P:putrescine biosynthetic process from arginine, via agmatine"/>
    <property type="evidence" value="ECO:0007669"/>
    <property type="project" value="TreeGrafter"/>
</dbReference>
<dbReference type="SUPFAM" id="SSF52768">
    <property type="entry name" value="Arginase/deacetylase"/>
    <property type="match status" value="1"/>
</dbReference>
<reference evidence="6" key="1">
    <citation type="submission" date="2019-01" db="EMBL/GenBank/DDBJ databases">
        <title>Gri0909 isolated from a small marine red alga.</title>
        <authorList>
            <person name="Kim J."/>
            <person name="Jeong S.E."/>
            <person name="Jeon C.O."/>
        </authorList>
    </citation>
    <scope>NUCLEOTIDE SEQUENCE [LARGE SCALE GENOMIC DNA]</scope>
    <source>
        <strain evidence="6">Gri0909</strain>
    </source>
</reference>
<comment type="similarity">
    <text evidence="4">Belongs to the arginase family.</text>
</comment>
<evidence type="ECO:0000256" key="1">
    <source>
        <dbReference type="ARBA" id="ARBA00022723"/>
    </source>
</evidence>
<dbReference type="GO" id="GO:0046872">
    <property type="term" value="F:metal ion binding"/>
    <property type="evidence" value="ECO:0007669"/>
    <property type="project" value="UniProtKB-KW"/>
</dbReference>
<feature type="binding site" evidence="3">
    <location>
        <position position="161"/>
    </location>
    <ligand>
        <name>Mn(2+)</name>
        <dbReference type="ChEBI" id="CHEBI:29035"/>
        <label>1</label>
    </ligand>
</feature>
<dbReference type="GO" id="GO:0008783">
    <property type="term" value="F:agmatinase activity"/>
    <property type="evidence" value="ECO:0007669"/>
    <property type="project" value="TreeGrafter"/>
</dbReference>
<dbReference type="AlphaFoldDB" id="A0A3S2W549"/>
<sequence>MTDEIEQRRKESEAWYWWGIPTFFRCPWNVDPEACDIALVGVPHSTGNGSTERDQHLGPRAVRHVSGYYRRAHGVHGFSPFEAVTCHDLGDVPLPEANNNEACVRDIEVFYKTLDAAGTCPVSVGGDHAITGPILKAIAGAGSNVSKGEKCALVHFDAHTDSYENMEHWLGARKSAAHWAAYTVREGAVDAEASSQLAIRGHPSAKIHTEKVGGKSTELGYRVIPMQEIDDIGVEETIRIVRERAGDKPVYVTFDLDAMDPSVAPGVANIEPGFGGLSIRQATKLLQGLKGLNVIGGDVVCLMPTKDNPNQITAQVAMVIAFEILSLVAYHKTQMCEGA</sequence>
<dbReference type="Proteomes" id="UP000287447">
    <property type="component" value="Unassembled WGS sequence"/>
</dbReference>
<keyword evidence="6" id="KW-1185">Reference proteome</keyword>
<dbReference type="Pfam" id="PF00491">
    <property type="entry name" value="Arginase"/>
    <property type="match status" value="1"/>
</dbReference>